<dbReference type="AlphaFoldDB" id="A0A401UI86"/>
<dbReference type="OrthoDB" id="2463977at2"/>
<comment type="caution">
    <text evidence="2">The sequence shown here is derived from an EMBL/GenBank/DDBJ whole genome shotgun (WGS) entry which is preliminary data.</text>
</comment>
<keyword evidence="3" id="KW-1185">Reference proteome</keyword>
<proteinExistence type="predicted"/>
<evidence type="ECO:0000313" key="2">
    <source>
        <dbReference type="EMBL" id="GCD09270.1"/>
    </source>
</evidence>
<dbReference type="InterPro" id="IPR016181">
    <property type="entry name" value="Acyl_CoA_acyltransferase"/>
</dbReference>
<dbReference type="GO" id="GO:0016747">
    <property type="term" value="F:acyltransferase activity, transferring groups other than amino-acyl groups"/>
    <property type="evidence" value="ECO:0007669"/>
    <property type="project" value="InterPro"/>
</dbReference>
<name>A0A401UI86_9CLOT</name>
<organism evidence="2 3">
    <name type="scientific">Clostridium tagluense</name>
    <dbReference type="NCBI Taxonomy" id="360422"/>
    <lineage>
        <taxon>Bacteria</taxon>
        <taxon>Bacillati</taxon>
        <taxon>Bacillota</taxon>
        <taxon>Clostridia</taxon>
        <taxon>Eubacteriales</taxon>
        <taxon>Clostridiaceae</taxon>
        <taxon>Clostridium</taxon>
    </lineage>
</organism>
<dbReference type="CDD" id="cd04301">
    <property type="entry name" value="NAT_SF"/>
    <property type="match status" value="1"/>
</dbReference>
<dbReference type="EMBL" id="BHYK01000004">
    <property type="protein sequence ID" value="GCD09270.1"/>
    <property type="molecule type" value="Genomic_DNA"/>
</dbReference>
<protein>
    <recommendedName>
        <fullName evidence="1">N-acetyltransferase domain-containing protein</fullName>
    </recommendedName>
</protein>
<dbReference type="InterPro" id="IPR000182">
    <property type="entry name" value="GNAT_dom"/>
</dbReference>
<evidence type="ECO:0000259" key="1">
    <source>
        <dbReference type="PROSITE" id="PS51186"/>
    </source>
</evidence>
<dbReference type="Pfam" id="PF00583">
    <property type="entry name" value="Acetyltransf_1"/>
    <property type="match status" value="1"/>
</dbReference>
<dbReference type="RefSeq" id="WP_124998524.1">
    <property type="nucleotide sequence ID" value="NZ_BHYK01000004.1"/>
</dbReference>
<evidence type="ECO:0000313" key="3">
    <source>
        <dbReference type="Proteomes" id="UP000287872"/>
    </source>
</evidence>
<dbReference type="Gene3D" id="3.40.630.30">
    <property type="match status" value="1"/>
</dbReference>
<gene>
    <name evidence="2" type="ORF">Ctaglu_08930</name>
</gene>
<accession>A0A401UI86</accession>
<feature type="domain" description="N-acetyltransferase" evidence="1">
    <location>
        <begin position="116"/>
        <end position="256"/>
    </location>
</feature>
<dbReference type="SUPFAM" id="SSF55729">
    <property type="entry name" value="Acyl-CoA N-acyltransferases (Nat)"/>
    <property type="match status" value="1"/>
</dbReference>
<sequence length="256" mass="29962">MLKFLIDTEIEYTKCFSKYFEDEKIIRFRDEHICNMFAHNYTLVKCCMSEQEIYDLIIKEIMRSKKEGKSFLQVEYNFNIGSELLNSFEIKPEVTIQDYMYITSDKFNVLCGNNECTIKSAKTEDVMEDGIRVDIEANSHAMGEDFAIKRIQRKAMAYRAENNLDFFLCYHNEVPMGNCELFFNKKTAKIEDFDILEKYQRKGFGTSVLKELLKRSSDFGAETVYVLTDSEDTAKEMYKKCGFLKVGSKTILNFTI</sequence>
<reference evidence="2 3" key="1">
    <citation type="submission" date="2018-11" db="EMBL/GenBank/DDBJ databases">
        <title>Genome sequencing and assembly of Clostridium tagluense strain A121.</title>
        <authorList>
            <person name="Murakami T."/>
            <person name="Segawa T."/>
            <person name="Shcherbakova V.A."/>
            <person name="Mori H."/>
            <person name="Yoshimura Y."/>
        </authorList>
    </citation>
    <scope>NUCLEOTIDE SEQUENCE [LARGE SCALE GENOMIC DNA]</scope>
    <source>
        <strain evidence="2 3">A121</strain>
    </source>
</reference>
<dbReference type="Proteomes" id="UP000287872">
    <property type="component" value="Unassembled WGS sequence"/>
</dbReference>
<dbReference type="PROSITE" id="PS51186">
    <property type="entry name" value="GNAT"/>
    <property type="match status" value="1"/>
</dbReference>